<proteinExistence type="predicted"/>
<gene>
    <name evidence="1" type="ORF">GJB61_01410</name>
</gene>
<dbReference type="EMBL" id="WJXB01000001">
    <property type="protein sequence ID" value="MRN51666.1"/>
    <property type="molecule type" value="Genomic_DNA"/>
</dbReference>
<dbReference type="RefSeq" id="WP_154116410.1">
    <property type="nucleotide sequence ID" value="NZ_WJXB01000001.1"/>
</dbReference>
<evidence type="ECO:0000313" key="2">
    <source>
        <dbReference type="Proteomes" id="UP000463051"/>
    </source>
</evidence>
<evidence type="ECO:0000313" key="1">
    <source>
        <dbReference type="EMBL" id="MRN51666.1"/>
    </source>
</evidence>
<comment type="caution">
    <text evidence="1">The sequence shown here is derived from an EMBL/GenBank/DDBJ whole genome shotgun (WGS) entry which is preliminary data.</text>
</comment>
<protein>
    <submittedName>
        <fullName evidence="1">Uncharacterized protein</fullName>
    </submittedName>
</protein>
<dbReference type="AlphaFoldDB" id="A0A7X2L0U9"/>
<reference evidence="1 2" key="1">
    <citation type="submission" date="2019-11" db="EMBL/GenBank/DDBJ databases">
        <title>Paenibacillus monticola sp. nov., a novel PGPR strain isolated from mountain sample in China.</title>
        <authorList>
            <person name="Zhao Q."/>
            <person name="Li H.-P."/>
            <person name="Zhang J.-L."/>
        </authorList>
    </citation>
    <scope>NUCLEOTIDE SEQUENCE [LARGE SCALE GENOMIC DNA]</scope>
    <source>
        <strain evidence="1 2">LC-T2</strain>
    </source>
</reference>
<name>A0A7X2L0U9_9BACL</name>
<dbReference type="Proteomes" id="UP000463051">
    <property type="component" value="Unassembled WGS sequence"/>
</dbReference>
<sequence>MYKTLLDIRSTIIPADRHVHLVHRFALPQGISKLVITFAYSPKKLEDMTRINELVVSAVERYVEADSRMAAYGNPDYGLLHNLLTVSLDDPAGFRGAAHRPSPEQKIFLAESEATPGFLAGPLPSGLWELTISLHEIVTDTCQFHLQVQSEEERRAGV</sequence>
<keyword evidence="2" id="KW-1185">Reference proteome</keyword>
<accession>A0A7X2L0U9</accession>
<organism evidence="1 2">
    <name type="scientific">Paenibacillus monticola</name>
    <dbReference type="NCBI Taxonomy" id="2666075"/>
    <lineage>
        <taxon>Bacteria</taxon>
        <taxon>Bacillati</taxon>
        <taxon>Bacillota</taxon>
        <taxon>Bacilli</taxon>
        <taxon>Bacillales</taxon>
        <taxon>Paenibacillaceae</taxon>
        <taxon>Paenibacillus</taxon>
    </lineage>
</organism>